<dbReference type="SUPFAM" id="SSF103657">
    <property type="entry name" value="BAR/IMD domain-like"/>
    <property type="match status" value="1"/>
</dbReference>
<feature type="region of interest" description="Disordered" evidence="8">
    <location>
        <begin position="588"/>
        <end position="695"/>
    </location>
</feature>
<evidence type="ECO:0000256" key="2">
    <source>
        <dbReference type="ARBA" id="ARBA00022443"/>
    </source>
</evidence>
<evidence type="ECO:0000313" key="11">
    <source>
        <dbReference type="EMBL" id="CAK7912656.1"/>
    </source>
</evidence>
<feature type="domain" description="F-BAR" evidence="10">
    <location>
        <begin position="8"/>
        <end position="266"/>
    </location>
</feature>
<reference evidence="11 12" key="1">
    <citation type="submission" date="2024-01" db="EMBL/GenBank/DDBJ databases">
        <authorList>
            <consortium name="Genoscope - CEA"/>
            <person name="William W."/>
        </authorList>
    </citation>
    <scope>NUCLEOTIDE SEQUENCE [LARGE SCALE GENOMIC DNA]</scope>
    <source>
        <strain evidence="11 12">29B2s-10</strain>
    </source>
</reference>
<feature type="compositionally biased region" description="Polar residues" evidence="8">
    <location>
        <begin position="360"/>
        <end position="390"/>
    </location>
</feature>
<evidence type="ECO:0000259" key="10">
    <source>
        <dbReference type="PROSITE" id="PS51741"/>
    </source>
</evidence>
<dbReference type="Pfam" id="PF00611">
    <property type="entry name" value="FCH"/>
    <property type="match status" value="1"/>
</dbReference>
<dbReference type="SMART" id="SM00055">
    <property type="entry name" value="FCH"/>
    <property type="match status" value="1"/>
</dbReference>
<feature type="compositionally biased region" description="Polar residues" evidence="8">
    <location>
        <begin position="481"/>
        <end position="490"/>
    </location>
</feature>
<dbReference type="Pfam" id="PF00018">
    <property type="entry name" value="SH3_1"/>
    <property type="match status" value="1"/>
</dbReference>
<feature type="compositionally biased region" description="Polar residues" evidence="8">
    <location>
        <begin position="660"/>
        <end position="683"/>
    </location>
</feature>
<evidence type="ECO:0000256" key="8">
    <source>
        <dbReference type="SAM" id="MobiDB-lite"/>
    </source>
</evidence>
<proteinExistence type="predicted"/>
<keyword evidence="3" id="KW-0963">Cytoplasm</keyword>
<sequence>MTREQIHEQATFVNSFWGNSKESGFRVVQTKIHHGLATMKELMDFYQERIVIEKEYTKKLEQLNKKTTLGSHETGTLKVSLDKLSHENEEMCKFNTKFAKTVAHTNFEKLSTFYASYSKSTSKIEHHMSKLVSRRADAYKNYETYKTKYRDECALIKSLQLQCQATWGGKEMDKIEFKLTKLRNSNVNTRSSYIQAVATLRDVDESYVRDWAAILRDIYLLEAERIQVCKVNCFTYCNNIATLCVEHDHAVDLSRTVFAQVNANEDLQQFGEAYGTGNKIHNPPEFVEFMNGHEEKPEGKDYVIADFGIPEITRSQSIHSSMQPQQSPQQVPQQNSPQHSIPHASPQNSIPHASPAQHVPSPQQIPSDVTLTSPSGQSRKSVSSQGTTVQHRPENGAHDFSINNNNLKRTSFPTTGTMLDKVSLPPPTSSYGTSSQYDTLGVPKTPSPTRKAPKSSSNYSSSEGGDVFSLNDPTNPKFGASNGSSNYSQPTNYTSSSVYSTTSSDRNWATPRRKEQQQMKQVQDRINRNSKELPHFPTSMGMNELDMEPPAQKHIPIQKDFSIDFIAKALEDLNSGGNGDINQYRRSVRRAKEREQQQQYQYSQTAPSTPYESRRPNSDYVDDHDEVATRYGSINFKSPSTQAFAPSKSGTVKKKRPQSMYESSNNQYGDDVYSTKSAATSNHMPRRSLSKTPSKSYTNLHSFIQDSPSKSAPPVDDNGYTPSGQPYVSKVKAMYSYKPQHHGELGFKKNTYMYVLHKQEDNWYVCELAHEPGAGTVGLVPGNYVKDDYSF</sequence>
<dbReference type="PANTHER" id="PTHR23065">
    <property type="entry name" value="PROLINE-SERINE-THREONINE PHOSPHATASE INTERACTING PROTEIN 1"/>
    <property type="match status" value="1"/>
</dbReference>
<evidence type="ECO:0008006" key="13">
    <source>
        <dbReference type="Google" id="ProtNLM"/>
    </source>
</evidence>
<dbReference type="SMART" id="SM00326">
    <property type="entry name" value="SH3"/>
    <property type="match status" value="1"/>
</dbReference>
<feature type="compositionally biased region" description="Polar residues" evidence="8">
    <location>
        <begin position="401"/>
        <end position="417"/>
    </location>
</feature>
<dbReference type="EMBL" id="OZ004258">
    <property type="protein sequence ID" value="CAK7912656.1"/>
    <property type="molecule type" value="Genomic_DNA"/>
</dbReference>
<evidence type="ECO:0000256" key="3">
    <source>
        <dbReference type="ARBA" id="ARBA00022490"/>
    </source>
</evidence>
<keyword evidence="4" id="KW-0597">Phosphoprotein</keyword>
<organism evidence="11 12">
    <name type="scientific">[Candida] anglica</name>
    <dbReference type="NCBI Taxonomy" id="148631"/>
    <lineage>
        <taxon>Eukaryota</taxon>
        <taxon>Fungi</taxon>
        <taxon>Dikarya</taxon>
        <taxon>Ascomycota</taxon>
        <taxon>Saccharomycotina</taxon>
        <taxon>Pichiomycetes</taxon>
        <taxon>Debaryomycetaceae</taxon>
        <taxon>Kurtzmaniella</taxon>
    </lineage>
</organism>
<evidence type="ECO:0000259" key="9">
    <source>
        <dbReference type="PROSITE" id="PS50002"/>
    </source>
</evidence>
<dbReference type="SUPFAM" id="SSF50044">
    <property type="entry name" value="SH3-domain"/>
    <property type="match status" value="1"/>
</dbReference>
<dbReference type="Proteomes" id="UP001497600">
    <property type="component" value="Chromosome F"/>
</dbReference>
<protein>
    <recommendedName>
        <fullName evidence="13">F-BAR domain-containing protein</fullName>
    </recommendedName>
</protein>
<feature type="compositionally biased region" description="Polar residues" evidence="8">
    <location>
        <begin position="429"/>
        <end position="438"/>
    </location>
</feature>
<dbReference type="PANTHER" id="PTHR23065:SF7">
    <property type="entry name" value="NOSTRIN, ISOFORM H"/>
    <property type="match status" value="1"/>
</dbReference>
<evidence type="ECO:0000256" key="7">
    <source>
        <dbReference type="PROSITE-ProRule" id="PRU01077"/>
    </source>
</evidence>
<evidence type="ECO:0000313" key="12">
    <source>
        <dbReference type="Proteomes" id="UP001497600"/>
    </source>
</evidence>
<feature type="compositionally biased region" description="Low complexity" evidence="8">
    <location>
        <begin position="317"/>
        <end position="340"/>
    </location>
</feature>
<evidence type="ECO:0000256" key="4">
    <source>
        <dbReference type="ARBA" id="ARBA00022553"/>
    </source>
</evidence>
<feature type="compositionally biased region" description="Low complexity" evidence="8">
    <location>
        <begin position="491"/>
        <end position="504"/>
    </location>
</feature>
<keyword evidence="7" id="KW-0175">Coiled coil</keyword>
<dbReference type="PROSITE" id="PS50002">
    <property type="entry name" value="SH3"/>
    <property type="match status" value="1"/>
</dbReference>
<name>A0ABP0EGV5_9ASCO</name>
<feature type="compositionally biased region" description="Polar residues" evidence="8">
    <location>
        <begin position="635"/>
        <end position="650"/>
    </location>
</feature>
<keyword evidence="12" id="KW-1185">Reference proteome</keyword>
<dbReference type="InterPro" id="IPR001452">
    <property type="entry name" value="SH3_domain"/>
</dbReference>
<keyword evidence="5" id="KW-0206">Cytoskeleton</keyword>
<dbReference type="Gene3D" id="2.30.30.40">
    <property type="entry name" value="SH3 Domains"/>
    <property type="match status" value="1"/>
</dbReference>
<feature type="domain" description="SH3" evidence="9">
    <location>
        <begin position="726"/>
        <end position="790"/>
    </location>
</feature>
<keyword evidence="2 6" id="KW-0728">SH3 domain</keyword>
<gene>
    <name evidence="11" type="ORF">CAAN4_F08042</name>
</gene>
<dbReference type="InterPro" id="IPR031160">
    <property type="entry name" value="F_BAR_dom"/>
</dbReference>
<dbReference type="PROSITE" id="PS51741">
    <property type="entry name" value="F_BAR"/>
    <property type="match status" value="1"/>
</dbReference>
<evidence type="ECO:0000256" key="6">
    <source>
        <dbReference type="PROSITE-ProRule" id="PRU00192"/>
    </source>
</evidence>
<evidence type="ECO:0000256" key="5">
    <source>
        <dbReference type="ARBA" id="ARBA00023212"/>
    </source>
</evidence>
<accession>A0ABP0EGV5</accession>
<dbReference type="InterPro" id="IPR027267">
    <property type="entry name" value="AH/BAR_dom_sf"/>
</dbReference>
<feature type="compositionally biased region" description="Basic and acidic residues" evidence="8">
    <location>
        <begin position="512"/>
        <end position="534"/>
    </location>
</feature>
<dbReference type="InterPro" id="IPR036028">
    <property type="entry name" value="SH3-like_dom_sf"/>
</dbReference>
<evidence type="ECO:0000256" key="1">
    <source>
        <dbReference type="ARBA" id="ARBA00004245"/>
    </source>
</evidence>
<dbReference type="Gene3D" id="1.20.1270.60">
    <property type="entry name" value="Arfaptin homology (AH) domain/BAR domain"/>
    <property type="match status" value="1"/>
</dbReference>
<dbReference type="InterPro" id="IPR001060">
    <property type="entry name" value="FCH_dom"/>
</dbReference>
<comment type="subcellular location">
    <subcellularLocation>
        <location evidence="1">Cytoplasm</location>
        <location evidence="1">Cytoskeleton</location>
    </subcellularLocation>
</comment>
<feature type="region of interest" description="Disordered" evidence="8">
    <location>
        <begin position="317"/>
        <end position="535"/>
    </location>
</feature>
<dbReference type="CDD" id="cd00174">
    <property type="entry name" value="SH3"/>
    <property type="match status" value="1"/>
</dbReference>